<keyword evidence="2" id="KW-1185">Reference proteome</keyword>
<reference evidence="1" key="1">
    <citation type="submission" date="2022-11" db="EMBL/GenBank/DDBJ databases">
        <title>beta-Carotene-producing bacterium, Jeongeuplla avenae sp. nov., alleviates the salt stress of Arabidopsis seedlings.</title>
        <authorList>
            <person name="Jiang L."/>
            <person name="Lee J."/>
        </authorList>
    </citation>
    <scope>NUCLEOTIDE SEQUENCE</scope>
    <source>
        <strain evidence="1">DY_R2A_6</strain>
    </source>
</reference>
<protein>
    <submittedName>
        <fullName evidence="1">Autoinducer (Acylhomoserine lactone) synthase</fullName>
    </submittedName>
</protein>
<proteinExistence type="predicted"/>
<evidence type="ECO:0000313" key="2">
    <source>
        <dbReference type="Proteomes" id="UP001163223"/>
    </source>
</evidence>
<gene>
    <name evidence="1" type="ORF">OXU80_18350</name>
</gene>
<dbReference type="EMBL" id="CP113520">
    <property type="protein sequence ID" value="WAJ26813.1"/>
    <property type="molecule type" value="Genomic_DNA"/>
</dbReference>
<evidence type="ECO:0000313" key="1">
    <source>
        <dbReference type="EMBL" id="WAJ26813.1"/>
    </source>
</evidence>
<accession>A0ACD4NJ60</accession>
<name>A0ACD4NJ60_9HYPH</name>
<dbReference type="Proteomes" id="UP001163223">
    <property type="component" value="Chromosome"/>
</dbReference>
<sequence length="230" mass="25666">MLDVHVVCATNRHLYESALDDYFRWRYRCYTLEKGWFPPNELGLETDQFDTDDAFHLLGYHEGSLVAGTRLVPCHRPNLLSEVFPTLASRGLPGARHQADWTRMFVVPASRRRGHQGVAGAMVAAVMEYCLDEGISAIGGVQETYWLPRWADFGWDVEVLGLPQTIAGTSCVAAMFRCAPEALEGVRAATGIEGTQIRRRGPVLRFVDTDPAPASQPRRIDQHPVPEAFL</sequence>
<organism evidence="1 2">
    <name type="scientific">Antarcticirhabdus aurantiaca</name>
    <dbReference type="NCBI Taxonomy" id="2606717"/>
    <lineage>
        <taxon>Bacteria</taxon>
        <taxon>Pseudomonadati</taxon>
        <taxon>Pseudomonadota</taxon>
        <taxon>Alphaproteobacteria</taxon>
        <taxon>Hyphomicrobiales</taxon>
        <taxon>Aurantimonadaceae</taxon>
        <taxon>Antarcticirhabdus</taxon>
    </lineage>
</organism>